<dbReference type="AlphaFoldDB" id="A0A9J6E6H4"/>
<dbReference type="InterPro" id="IPR036397">
    <property type="entry name" value="RNaseH_sf"/>
</dbReference>
<organism evidence="2 3">
    <name type="scientific">Rhipicephalus microplus</name>
    <name type="common">Cattle tick</name>
    <name type="synonym">Boophilus microplus</name>
    <dbReference type="NCBI Taxonomy" id="6941"/>
    <lineage>
        <taxon>Eukaryota</taxon>
        <taxon>Metazoa</taxon>
        <taxon>Ecdysozoa</taxon>
        <taxon>Arthropoda</taxon>
        <taxon>Chelicerata</taxon>
        <taxon>Arachnida</taxon>
        <taxon>Acari</taxon>
        <taxon>Parasitiformes</taxon>
        <taxon>Ixodida</taxon>
        <taxon>Ixodoidea</taxon>
        <taxon>Ixodidae</taxon>
        <taxon>Rhipicephalinae</taxon>
        <taxon>Rhipicephalus</taxon>
        <taxon>Boophilus</taxon>
    </lineage>
</organism>
<dbReference type="Pfam" id="PF01498">
    <property type="entry name" value="HTH_Tnp_Tc3_2"/>
    <property type="match status" value="1"/>
</dbReference>
<dbReference type="Gene3D" id="3.30.420.10">
    <property type="entry name" value="Ribonuclease H-like superfamily/Ribonuclease H"/>
    <property type="match status" value="1"/>
</dbReference>
<name>A0A9J6E6H4_RHIMP</name>
<evidence type="ECO:0000313" key="2">
    <source>
        <dbReference type="EMBL" id="KAH8029713.1"/>
    </source>
</evidence>
<reference evidence="2" key="2">
    <citation type="submission" date="2021-09" db="EMBL/GenBank/DDBJ databases">
        <authorList>
            <person name="Jia N."/>
            <person name="Wang J."/>
            <person name="Shi W."/>
            <person name="Du L."/>
            <person name="Sun Y."/>
            <person name="Zhan W."/>
            <person name="Jiang J."/>
            <person name="Wang Q."/>
            <person name="Zhang B."/>
            <person name="Ji P."/>
            <person name="Sakyi L.B."/>
            <person name="Cui X."/>
            <person name="Yuan T."/>
            <person name="Jiang B."/>
            <person name="Yang W."/>
            <person name="Lam T.T.-Y."/>
            <person name="Chang Q."/>
            <person name="Ding S."/>
            <person name="Wang X."/>
            <person name="Zhu J."/>
            <person name="Ruan X."/>
            <person name="Zhao L."/>
            <person name="Wei J."/>
            <person name="Que T."/>
            <person name="Du C."/>
            <person name="Cheng J."/>
            <person name="Dai P."/>
            <person name="Han X."/>
            <person name="Huang E."/>
            <person name="Gao Y."/>
            <person name="Liu J."/>
            <person name="Shao H."/>
            <person name="Ye R."/>
            <person name="Li L."/>
            <person name="Wei W."/>
            <person name="Wang X."/>
            <person name="Wang C."/>
            <person name="Huo Q."/>
            <person name="Li W."/>
            <person name="Guo W."/>
            <person name="Chen H."/>
            <person name="Chen S."/>
            <person name="Zhou L."/>
            <person name="Zhou L."/>
            <person name="Ni X."/>
            <person name="Tian J."/>
            <person name="Zhou Y."/>
            <person name="Sheng Y."/>
            <person name="Liu T."/>
            <person name="Pan Y."/>
            <person name="Xia L."/>
            <person name="Li J."/>
            <person name="Zhao F."/>
            <person name="Cao W."/>
        </authorList>
    </citation>
    <scope>NUCLEOTIDE SEQUENCE</scope>
    <source>
        <strain evidence="2">Rmic-2018</strain>
        <tissue evidence="2">Larvae</tissue>
    </source>
</reference>
<gene>
    <name evidence="2" type="ORF">HPB51_003070</name>
</gene>
<dbReference type="GO" id="GO:0003677">
    <property type="term" value="F:DNA binding"/>
    <property type="evidence" value="ECO:0007669"/>
    <property type="project" value="InterPro"/>
</dbReference>
<comment type="caution">
    <text evidence="2">The sequence shown here is derived from an EMBL/GenBank/DDBJ whole genome shotgun (WGS) entry which is preliminary data.</text>
</comment>
<dbReference type="EMBL" id="JABSTU010000005">
    <property type="protein sequence ID" value="KAH8029713.1"/>
    <property type="molecule type" value="Genomic_DNA"/>
</dbReference>
<accession>A0A9J6E6H4</accession>
<dbReference type="InterPro" id="IPR002492">
    <property type="entry name" value="Transposase_Tc1-like"/>
</dbReference>
<sequence>MTGKSNKTVNRIDQAHKKEDLISDAPHKLHPRATTAAQNVAIRDAAKASPFSTAREIAAAAGVSVSASTIKPRLAKCELKSYVVAQRSRLFLSNRTARLNFAKKHPSWNTGDCKQSFFSDESVLTTRWDQKQPVWRPVDARYDPLYVQGVASSRRMAVNVWGTMFRYGFGVLQHIDGHLASDKVS</sequence>
<feature type="domain" description="Transposase Tc1-like" evidence="1">
    <location>
        <begin position="42"/>
        <end position="105"/>
    </location>
</feature>
<reference evidence="2" key="1">
    <citation type="journal article" date="2020" name="Cell">
        <title>Large-Scale Comparative Analyses of Tick Genomes Elucidate Their Genetic Diversity and Vector Capacities.</title>
        <authorList>
            <consortium name="Tick Genome and Microbiome Consortium (TIGMIC)"/>
            <person name="Jia N."/>
            <person name="Wang J."/>
            <person name="Shi W."/>
            <person name="Du L."/>
            <person name="Sun Y."/>
            <person name="Zhan W."/>
            <person name="Jiang J.F."/>
            <person name="Wang Q."/>
            <person name="Zhang B."/>
            <person name="Ji P."/>
            <person name="Bell-Sakyi L."/>
            <person name="Cui X.M."/>
            <person name="Yuan T.T."/>
            <person name="Jiang B.G."/>
            <person name="Yang W.F."/>
            <person name="Lam T.T."/>
            <person name="Chang Q.C."/>
            <person name="Ding S.J."/>
            <person name="Wang X.J."/>
            <person name="Zhu J.G."/>
            <person name="Ruan X.D."/>
            <person name="Zhao L."/>
            <person name="Wei J.T."/>
            <person name="Ye R.Z."/>
            <person name="Que T.C."/>
            <person name="Du C.H."/>
            <person name="Zhou Y.H."/>
            <person name="Cheng J.X."/>
            <person name="Dai P.F."/>
            <person name="Guo W.B."/>
            <person name="Han X.H."/>
            <person name="Huang E.J."/>
            <person name="Li L.F."/>
            <person name="Wei W."/>
            <person name="Gao Y.C."/>
            <person name="Liu J.Z."/>
            <person name="Shao H.Z."/>
            <person name="Wang X."/>
            <person name="Wang C.C."/>
            <person name="Yang T.C."/>
            <person name="Huo Q.B."/>
            <person name="Li W."/>
            <person name="Chen H.Y."/>
            <person name="Chen S.E."/>
            <person name="Zhou L.G."/>
            <person name="Ni X.B."/>
            <person name="Tian J.H."/>
            <person name="Sheng Y."/>
            <person name="Liu T."/>
            <person name="Pan Y.S."/>
            <person name="Xia L.Y."/>
            <person name="Li J."/>
            <person name="Zhao F."/>
            <person name="Cao W.C."/>
        </authorList>
    </citation>
    <scope>NUCLEOTIDE SEQUENCE</scope>
    <source>
        <strain evidence="2">Rmic-2018</strain>
    </source>
</reference>
<proteinExistence type="predicted"/>
<dbReference type="GO" id="GO:0006313">
    <property type="term" value="P:DNA transposition"/>
    <property type="evidence" value="ECO:0007669"/>
    <property type="project" value="InterPro"/>
</dbReference>
<evidence type="ECO:0000259" key="1">
    <source>
        <dbReference type="Pfam" id="PF01498"/>
    </source>
</evidence>
<dbReference type="Proteomes" id="UP000821866">
    <property type="component" value="Chromosome 3"/>
</dbReference>
<protein>
    <recommendedName>
        <fullName evidence="1">Transposase Tc1-like domain-containing protein</fullName>
    </recommendedName>
</protein>
<dbReference type="GO" id="GO:0015074">
    <property type="term" value="P:DNA integration"/>
    <property type="evidence" value="ECO:0007669"/>
    <property type="project" value="InterPro"/>
</dbReference>
<evidence type="ECO:0000313" key="3">
    <source>
        <dbReference type="Proteomes" id="UP000821866"/>
    </source>
</evidence>
<keyword evidence="3" id="KW-1185">Reference proteome</keyword>